<dbReference type="InterPro" id="IPR027417">
    <property type="entry name" value="P-loop_NTPase"/>
</dbReference>
<dbReference type="Proteomes" id="UP000655420">
    <property type="component" value="Unassembled WGS sequence"/>
</dbReference>
<evidence type="ECO:0000313" key="4">
    <source>
        <dbReference type="EMBL" id="MBK0400458.1"/>
    </source>
</evidence>
<dbReference type="GO" id="GO:0016887">
    <property type="term" value="F:ATP hydrolysis activity"/>
    <property type="evidence" value="ECO:0007669"/>
    <property type="project" value="InterPro"/>
</dbReference>
<organism evidence="4 5">
    <name type="scientific">Thermohalobaculum xanthum</name>
    <dbReference type="NCBI Taxonomy" id="2753746"/>
    <lineage>
        <taxon>Bacteria</taxon>
        <taxon>Pseudomonadati</taxon>
        <taxon>Pseudomonadota</taxon>
        <taxon>Alphaproteobacteria</taxon>
        <taxon>Rhodobacterales</taxon>
        <taxon>Paracoccaceae</taxon>
        <taxon>Thermohalobaculum</taxon>
    </lineage>
</organism>
<dbReference type="GO" id="GO:0005524">
    <property type="term" value="F:ATP binding"/>
    <property type="evidence" value="ECO:0007669"/>
    <property type="project" value="UniProtKB-KW"/>
</dbReference>
<dbReference type="InterPro" id="IPR003593">
    <property type="entry name" value="AAA+_ATPase"/>
</dbReference>
<keyword evidence="2 4" id="KW-0067">ATP-binding</keyword>
<dbReference type="SUPFAM" id="SSF52540">
    <property type="entry name" value="P-loop containing nucleoside triphosphate hydrolases"/>
    <property type="match status" value="1"/>
</dbReference>
<keyword evidence="5" id="KW-1185">Reference proteome</keyword>
<accession>A0A8J7MA14</accession>
<dbReference type="PROSITE" id="PS50893">
    <property type="entry name" value="ABC_TRANSPORTER_2"/>
    <property type="match status" value="1"/>
</dbReference>
<dbReference type="SMART" id="SM00382">
    <property type="entry name" value="AAA"/>
    <property type="match status" value="1"/>
</dbReference>
<dbReference type="Pfam" id="PF00005">
    <property type="entry name" value="ABC_tran"/>
    <property type="match status" value="1"/>
</dbReference>
<dbReference type="PANTHER" id="PTHR43119">
    <property type="entry name" value="ABC TRANSPORT PROTEIN ATP-BINDING COMPONENT-RELATED"/>
    <property type="match status" value="1"/>
</dbReference>
<name>A0A8J7MA14_9RHOB</name>
<evidence type="ECO:0000256" key="2">
    <source>
        <dbReference type="ARBA" id="ARBA00022840"/>
    </source>
</evidence>
<proteinExistence type="predicted"/>
<dbReference type="PANTHER" id="PTHR43119:SF1">
    <property type="entry name" value="ABC TRANSPORTER DOMAIN-CONTAINING PROTEIN"/>
    <property type="match status" value="1"/>
</dbReference>
<evidence type="ECO:0000256" key="1">
    <source>
        <dbReference type="ARBA" id="ARBA00022741"/>
    </source>
</evidence>
<protein>
    <submittedName>
        <fullName evidence="4">ATP-binding cassette domain-containing protein</fullName>
    </submittedName>
</protein>
<keyword evidence="1" id="KW-0547">Nucleotide-binding</keyword>
<dbReference type="EMBL" id="JAEHHL010000009">
    <property type="protein sequence ID" value="MBK0400458.1"/>
    <property type="molecule type" value="Genomic_DNA"/>
</dbReference>
<feature type="domain" description="ABC transporter" evidence="3">
    <location>
        <begin position="2"/>
        <end position="200"/>
    </location>
</feature>
<comment type="caution">
    <text evidence="4">The sequence shown here is derived from an EMBL/GenBank/DDBJ whole genome shotgun (WGS) entry which is preliminary data.</text>
</comment>
<dbReference type="InterPro" id="IPR003439">
    <property type="entry name" value="ABC_transporter-like_ATP-bd"/>
</dbReference>
<dbReference type="AlphaFoldDB" id="A0A8J7MA14"/>
<gene>
    <name evidence="4" type="ORF">H0I76_14755</name>
</gene>
<sequence>MLEVIDLRTSLFGPVSLSVAAGECVAIMGASGSGKSLFLRALADLDPNEGRVLLGDEDRDAMPADRWRRKVAMVPAESGWWSDRVADHFEPGAVAGVLLEAFGLPDAMAWEVSRLSSGERHRLALARALALKPAAILLDEPTATLDEAATAQVEAVLRDELARGVPVVLVTHDPAQAKRMGSRLLTMERGRLHARAEARA</sequence>
<evidence type="ECO:0000259" key="3">
    <source>
        <dbReference type="PROSITE" id="PS50893"/>
    </source>
</evidence>
<reference evidence="4" key="1">
    <citation type="submission" date="2020-12" db="EMBL/GenBank/DDBJ databases">
        <title>Bacterial taxonomy.</title>
        <authorList>
            <person name="Pan X."/>
        </authorList>
    </citation>
    <scope>NUCLEOTIDE SEQUENCE</scope>
    <source>
        <strain evidence="4">M0105</strain>
    </source>
</reference>
<dbReference type="Gene3D" id="3.40.50.300">
    <property type="entry name" value="P-loop containing nucleotide triphosphate hydrolases"/>
    <property type="match status" value="1"/>
</dbReference>
<evidence type="ECO:0000313" key="5">
    <source>
        <dbReference type="Proteomes" id="UP000655420"/>
    </source>
</evidence>